<evidence type="ECO:0000256" key="2">
    <source>
        <dbReference type="ARBA" id="ARBA00023002"/>
    </source>
</evidence>
<evidence type="ECO:0000313" key="5">
    <source>
        <dbReference type="Proteomes" id="UP000049983"/>
    </source>
</evidence>
<organism evidence="4 5">
    <name type="scientific">Roseibium album</name>
    <dbReference type="NCBI Taxonomy" id="311410"/>
    <lineage>
        <taxon>Bacteria</taxon>
        <taxon>Pseudomonadati</taxon>
        <taxon>Pseudomonadota</taxon>
        <taxon>Alphaproteobacteria</taxon>
        <taxon>Hyphomicrobiales</taxon>
        <taxon>Stappiaceae</taxon>
        <taxon>Roseibium</taxon>
    </lineage>
</organism>
<dbReference type="GO" id="GO:0010181">
    <property type="term" value="F:FMN binding"/>
    <property type="evidence" value="ECO:0007669"/>
    <property type="project" value="InterPro"/>
</dbReference>
<dbReference type="STRING" id="311410.LA5095_05535"/>
<dbReference type="Proteomes" id="UP000049983">
    <property type="component" value="Unassembled WGS sequence"/>
</dbReference>
<dbReference type="GO" id="GO:0036382">
    <property type="term" value="F:flavin reductase (NADH) activity"/>
    <property type="evidence" value="ECO:0007669"/>
    <property type="project" value="UniProtKB-EC"/>
</dbReference>
<sequence>MNAMTGSKDFAIDPKALRQTLSCFPTGVAIATTLSRTGDPVGVTISSFNSVSMDPPLVLWSLARKAGSLPEYRAHPGFAINILSAEQAELCKLFASAERDRFSGLEWTAGTHGVPCIAGCAASLECETHAVHEGGDHEIFIGRVVAHMSSEKTPLAFGKGQLGAFTVD</sequence>
<dbReference type="PANTHER" id="PTHR30466">
    <property type="entry name" value="FLAVIN REDUCTASE"/>
    <property type="match status" value="1"/>
</dbReference>
<keyword evidence="5" id="KW-1185">Reference proteome</keyword>
<dbReference type="EMBL" id="CXWC01000016">
    <property type="protein sequence ID" value="CTQ78865.1"/>
    <property type="molecule type" value="Genomic_DNA"/>
</dbReference>
<proteinExistence type="inferred from homology"/>
<dbReference type="SMART" id="SM00903">
    <property type="entry name" value="Flavin_Reduct"/>
    <property type="match status" value="1"/>
</dbReference>
<dbReference type="OrthoDB" id="9792858at2"/>
<evidence type="ECO:0000313" key="4">
    <source>
        <dbReference type="EMBL" id="CTQ78865.1"/>
    </source>
</evidence>
<accession>A0A0M7B0L2</accession>
<dbReference type="InterPro" id="IPR050268">
    <property type="entry name" value="NADH-dep_flavin_reductase"/>
</dbReference>
<name>A0A0M7B0L2_9HYPH</name>
<dbReference type="EC" id="1.5.1.36" evidence="4"/>
<dbReference type="InterPro" id="IPR002563">
    <property type="entry name" value="Flavin_Rdtase-like_dom"/>
</dbReference>
<dbReference type="GeneID" id="97673124"/>
<gene>
    <name evidence="4" type="primary">C1-hpah_2</name>
    <name evidence="4" type="ORF">LA5096_05889</name>
</gene>
<dbReference type="RefSeq" id="WP_055121115.1">
    <property type="nucleotide sequence ID" value="NZ_CXWA01000012.1"/>
</dbReference>
<feature type="domain" description="Flavin reductase like" evidence="3">
    <location>
        <begin position="21"/>
        <end position="164"/>
    </location>
</feature>
<dbReference type="SUPFAM" id="SSF50475">
    <property type="entry name" value="FMN-binding split barrel"/>
    <property type="match status" value="1"/>
</dbReference>
<keyword evidence="2 4" id="KW-0560">Oxidoreductase</keyword>
<dbReference type="AlphaFoldDB" id="A0A0M7B0L2"/>
<dbReference type="GO" id="GO:0042602">
    <property type="term" value="F:riboflavin reductase (NADPH) activity"/>
    <property type="evidence" value="ECO:0007669"/>
    <property type="project" value="TreeGrafter"/>
</dbReference>
<evidence type="ECO:0000256" key="1">
    <source>
        <dbReference type="ARBA" id="ARBA00008898"/>
    </source>
</evidence>
<dbReference type="InterPro" id="IPR012349">
    <property type="entry name" value="Split_barrel_FMN-bd"/>
</dbReference>
<comment type="similarity">
    <text evidence="1">Belongs to the non-flavoprotein flavin reductase family.</text>
</comment>
<dbReference type="Pfam" id="PF01613">
    <property type="entry name" value="Flavin_Reduct"/>
    <property type="match status" value="1"/>
</dbReference>
<protein>
    <submittedName>
        <fullName evidence="4">p-hydroxyphenylacetate 3-hydroxylase, reductase component</fullName>
        <ecNumber evidence="4">1.5.1.36</ecNumber>
    </submittedName>
</protein>
<dbReference type="PANTHER" id="PTHR30466:SF11">
    <property type="entry name" value="FLAVIN-DEPENDENT MONOOXYGENASE, REDUCTASE SUBUNIT HSAB"/>
    <property type="match status" value="1"/>
</dbReference>
<evidence type="ECO:0000259" key="3">
    <source>
        <dbReference type="SMART" id="SM00903"/>
    </source>
</evidence>
<reference evidence="5" key="1">
    <citation type="submission" date="2015-07" db="EMBL/GenBank/DDBJ databases">
        <authorList>
            <person name="Rodrigo-Torres Lidia"/>
            <person name="Arahal R.David."/>
        </authorList>
    </citation>
    <scope>NUCLEOTIDE SEQUENCE [LARGE SCALE GENOMIC DNA]</scope>
    <source>
        <strain evidence="5">CECT 5096</strain>
    </source>
</reference>
<dbReference type="Gene3D" id="2.30.110.10">
    <property type="entry name" value="Electron Transport, Fmn-binding Protein, Chain A"/>
    <property type="match status" value="1"/>
</dbReference>